<dbReference type="OrthoDB" id="2733714at2759"/>
<keyword evidence="2" id="KW-0812">Transmembrane</keyword>
<reference evidence="3 4" key="1">
    <citation type="journal article" date="2018" name="Biotechnol. Biofuels">
        <title>Integrative visual omics of the white-rot fungus Polyporus brumalis exposes the biotechnological potential of its oxidative enzymes for delignifying raw plant biomass.</title>
        <authorList>
            <person name="Miyauchi S."/>
            <person name="Rancon A."/>
            <person name="Drula E."/>
            <person name="Hage H."/>
            <person name="Chaduli D."/>
            <person name="Favel A."/>
            <person name="Grisel S."/>
            <person name="Henrissat B."/>
            <person name="Herpoel-Gimbert I."/>
            <person name="Ruiz-Duenas F.J."/>
            <person name="Chevret D."/>
            <person name="Hainaut M."/>
            <person name="Lin J."/>
            <person name="Wang M."/>
            <person name="Pangilinan J."/>
            <person name="Lipzen A."/>
            <person name="Lesage-Meessen L."/>
            <person name="Navarro D."/>
            <person name="Riley R."/>
            <person name="Grigoriev I.V."/>
            <person name="Zhou S."/>
            <person name="Raouche S."/>
            <person name="Rosso M.N."/>
        </authorList>
    </citation>
    <scope>NUCLEOTIDE SEQUENCE [LARGE SCALE GENOMIC DNA]</scope>
    <source>
        <strain evidence="3 4">BRFM 1820</strain>
    </source>
</reference>
<feature type="compositionally biased region" description="Polar residues" evidence="1">
    <location>
        <begin position="303"/>
        <end position="314"/>
    </location>
</feature>
<feature type="compositionally biased region" description="Basic and acidic residues" evidence="1">
    <location>
        <begin position="280"/>
        <end position="302"/>
    </location>
</feature>
<gene>
    <name evidence="3" type="ORF">OH76DRAFT_1559202</name>
</gene>
<dbReference type="AlphaFoldDB" id="A0A371CY84"/>
<keyword evidence="2" id="KW-1133">Transmembrane helix</keyword>
<protein>
    <submittedName>
        <fullName evidence="3">Uncharacterized protein</fullName>
    </submittedName>
</protein>
<organism evidence="3 4">
    <name type="scientific">Lentinus brumalis</name>
    <dbReference type="NCBI Taxonomy" id="2498619"/>
    <lineage>
        <taxon>Eukaryota</taxon>
        <taxon>Fungi</taxon>
        <taxon>Dikarya</taxon>
        <taxon>Basidiomycota</taxon>
        <taxon>Agaricomycotina</taxon>
        <taxon>Agaricomycetes</taxon>
        <taxon>Polyporales</taxon>
        <taxon>Polyporaceae</taxon>
        <taxon>Lentinus</taxon>
    </lineage>
</organism>
<dbReference type="STRING" id="139420.A0A371CY84"/>
<dbReference type="Proteomes" id="UP000256964">
    <property type="component" value="Unassembled WGS sequence"/>
</dbReference>
<feature type="transmembrane region" description="Helical" evidence="2">
    <location>
        <begin position="211"/>
        <end position="229"/>
    </location>
</feature>
<feature type="region of interest" description="Disordered" evidence="1">
    <location>
        <begin position="280"/>
        <end position="314"/>
    </location>
</feature>
<keyword evidence="4" id="KW-1185">Reference proteome</keyword>
<sequence length="793" mass="88113">MQHRSDARVRAILGTKRHVRSAQSLRIVPCIGVRDAAWRSAALRCVAHFYMCPRLTCRSADLHLPVTGTHETGLVYYVGSPWRYSPPRRSSPAGHKARHVRKALADDILQSRHYAPVLTQDATFTVARAYIVLDRTSVRLQPSSMDSDPDHWHSVPPTANATIAWQPAPNYRSTSNILISCLSTLFICVWSALHVDIPTPGTKWRRHRSKLGWVFVGLLCPELLFYIAFTQFKMASLLTIKAHDYLPVADDMKEGEGAHRPKLPRFYRLLQTMLGLTDRELNSGTRRDVESSGDEASREHASTESSPCLDSLESGSNAVPLSVLPHASAESSPVQQSPCVSESESPLLRAGSSASPCPVHEHPEAVLGSRQPIPVSKPVRRHHWTLAHGFYAAMGGFVLKDPYVPPPADHYLPAWQKNGVLTPAGVLLLMKVEPSLIPDLPYEDIVSFGKADAIAKALLILQVSWFLITCIIRHAQGLPLCLLEITTIAHAACTLLTYIMWWAKPKDIEHQTVIVGSAARALGAWMSMASPGCRYVVGGFLIPGFDSEMYVDPRSGFNCEGGRVSFHRGRCSASRSKVEFVFGGTTIPWYWDQAPEKPPAETDAKQERWTLAYRAMEKYRDSLPAKLLNDTQYVTPTASLQPYTLEAAYEAAESPSTHFFLVTLLMGAVYGLPHLIAVTVTFESATERTLWLVATVLVATMGLGLYATVFVLGVSFALWDLRQERLTGLDPQFFERWFHGRSLPLPKYMIVVITILYVCSSAFLLGESIRQLFALPPAAFDLPSYGRYWPHFS</sequence>
<evidence type="ECO:0000313" key="3">
    <source>
        <dbReference type="EMBL" id="RDX45254.1"/>
    </source>
</evidence>
<evidence type="ECO:0000256" key="2">
    <source>
        <dbReference type="SAM" id="Phobius"/>
    </source>
</evidence>
<feature type="transmembrane region" description="Helical" evidence="2">
    <location>
        <begin position="659"/>
        <end position="678"/>
    </location>
</feature>
<feature type="region of interest" description="Disordered" evidence="1">
    <location>
        <begin position="327"/>
        <end position="372"/>
    </location>
</feature>
<evidence type="ECO:0000313" key="4">
    <source>
        <dbReference type="Proteomes" id="UP000256964"/>
    </source>
</evidence>
<feature type="transmembrane region" description="Helical" evidence="2">
    <location>
        <begin position="690"/>
        <end position="719"/>
    </location>
</feature>
<dbReference type="EMBL" id="KZ857439">
    <property type="protein sequence ID" value="RDX45254.1"/>
    <property type="molecule type" value="Genomic_DNA"/>
</dbReference>
<dbReference type="PANTHER" id="PTHR35043:SF7">
    <property type="entry name" value="TRANSCRIPTION FACTOR DOMAIN-CONTAINING PROTEIN"/>
    <property type="match status" value="1"/>
</dbReference>
<feature type="transmembrane region" description="Helical" evidence="2">
    <location>
        <begin position="748"/>
        <end position="766"/>
    </location>
</feature>
<feature type="compositionally biased region" description="Polar residues" evidence="1">
    <location>
        <begin position="329"/>
        <end position="344"/>
    </location>
</feature>
<keyword evidence="2" id="KW-0472">Membrane</keyword>
<dbReference type="PANTHER" id="PTHR35043">
    <property type="entry name" value="TRANSCRIPTION FACTOR DOMAIN-CONTAINING PROTEIN"/>
    <property type="match status" value="1"/>
</dbReference>
<name>A0A371CY84_9APHY</name>
<accession>A0A371CY84</accession>
<evidence type="ECO:0000256" key="1">
    <source>
        <dbReference type="SAM" id="MobiDB-lite"/>
    </source>
</evidence>
<proteinExistence type="predicted"/>